<organism evidence="1 2">
    <name type="scientific">Kitasatospora terrestris</name>
    <dbReference type="NCBI Taxonomy" id="258051"/>
    <lineage>
        <taxon>Bacteria</taxon>
        <taxon>Bacillati</taxon>
        <taxon>Actinomycetota</taxon>
        <taxon>Actinomycetes</taxon>
        <taxon>Kitasatosporales</taxon>
        <taxon>Streptomycetaceae</taxon>
        <taxon>Kitasatospora</taxon>
    </lineage>
</organism>
<evidence type="ECO:0000313" key="2">
    <source>
        <dbReference type="Proteomes" id="UP001501752"/>
    </source>
</evidence>
<dbReference type="EMBL" id="BAABIS010000001">
    <property type="protein sequence ID" value="GAA4849242.1"/>
    <property type="molecule type" value="Genomic_DNA"/>
</dbReference>
<evidence type="ECO:0000313" key="1">
    <source>
        <dbReference type="EMBL" id="GAA4849242.1"/>
    </source>
</evidence>
<dbReference type="Gene3D" id="1.10.510.10">
    <property type="entry name" value="Transferase(Phosphotransferase) domain 1"/>
    <property type="match status" value="1"/>
</dbReference>
<accession>A0ABP9DJW3</accession>
<dbReference type="InterPro" id="IPR011009">
    <property type="entry name" value="Kinase-like_dom_sf"/>
</dbReference>
<dbReference type="RefSeq" id="WP_345697124.1">
    <property type="nucleotide sequence ID" value="NZ_BAABIS010000001.1"/>
</dbReference>
<gene>
    <name evidence="1" type="ORF">GCM10023235_27660</name>
</gene>
<dbReference type="Gene3D" id="1.20.1270.240">
    <property type="match status" value="1"/>
</dbReference>
<reference evidence="2" key="1">
    <citation type="journal article" date="2019" name="Int. J. Syst. Evol. Microbiol.">
        <title>The Global Catalogue of Microorganisms (GCM) 10K type strain sequencing project: providing services to taxonomists for standard genome sequencing and annotation.</title>
        <authorList>
            <consortium name="The Broad Institute Genomics Platform"/>
            <consortium name="The Broad Institute Genome Sequencing Center for Infectious Disease"/>
            <person name="Wu L."/>
            <person name="Ma J."/>
        </authorList>
    </citation>
    <scope>NUCLEOTIDE SEQUENCE [LARGE SCALE GENOMIC DNA]</scope>
    <source>
        <strain evidence="2">JCM 13006</strain>
    </source>
</reference>
<name>A0ABP9DJW3_9ACTN</name>
<proteinExistence type="predicted"/>
<dbReference type="InterPro" id="IPR006748">
    <property type="entry name" value="NH2Glyco/OHUrea_AB-resist_kin"/>
</dbReference>
<comment type="caution">
    <text evidence="1">The sequence shown here is derived from an EMBL/GenBank/DDBJ whole genome shotgun (WGS) entry which is preliminary data.</text>
</comment>
<protein>
    <submittedName>
        <fullName evidence="1">Aminoglycoside phosphotransferase family protein</fullName>
    </submittedName>
</protein>
<sequence length="304" mass="32413">MPAQPGQITIPERLAGTVRAEQGEAAPALLAELPGRFAEHLGRWGLVLERIAEPGGRSSLIGYVHREDDLAPAVLKATPAGSDQEHAALRQWAGRGAVLLLDADPAAGILLLERLHGDIPLRSLAEAKAMLEAAGLLQRLWVEPGASHPFTPLADRVAERAELLRARRDLAPEAAPLIDEALETAGALLAGATEQHLLHGDFHHGKVLAADRSPWLAVSPRPLVGERAYDLARLVRDRLDTLAGSPGPRGATRRRITQLADAVDLDPDRVRGWALFRGADAGLAALAAGDRATAELCLEFTGWL</sequence>
<dbReference type="Pfam" id="PF04655">
    <property type="entry name" value="APH_6_hur"/>
    <property type="match status" value="1"/>
</dbReference>
<dbReference type="Proteomes" id="UP001501752">
    <property type="component" value="Unassembled WGS sequence"/>
</dbReference>
<keyword evidence="2" id="KW-1185">Reference proteome</keyword>
<dbReference type="SUPFAM" id="SSF56112">
    <property type="entry name" value="Protein kinase-like (PK-like)"/>
    <property type="match status" value="1"/>
</dbReference>